<dbReference type="EMBL" id="QMDX01000020">
    <property type="protein sequence ID" value="TSD08923.1"/>
    <property type="molecule type" value="Genomic_DNA"/>
</dbReference>
<dbReference type="OrthoDB" id="15207at2157"/>
<gene>
    <name evidence="2" type="ORF">DP107_17460</name>
</gene>
<accession>A0A554MUW7</accession>
<dbReference type="Gene3D" id="3.30.2170.10">
    <property type="entry name" value="archaeoglobus fulgidus dsm 4304 superfamily"/>
    <property type="match status" value="1"/>
</dbReference>
<organism evidence="2 3">
    <name type="scientific">Haloglomus irregulare</name>
    <dbReference type="NCBI Taxonomy" id="2234134"/>
    <lineage>
        <taxon>Archaea</taxon>
        <taxon>Methanobacteriati</taxon>
        <taxon>Methanobacteriota</taxon>
        <taxon>Stenosarchaea group</taxon>
        <taxon>Halobacteria</taxon>
        <taxon>Halobacteriales</taxon>
        <taxon>Natronomonadaceae</taxon>
        <taxon>Haloglomus</taxon>
    </lineage>
</organism>
<evidence type="ECO:0000313" key="3">
    <source>
        <dbReference type="Proteomes" id="UP000319894"/>
    </source>
</evidence>
<dbReference type="HAMAP" id="MF_00582">
    <property type="entry name" value="UPF0215"/>
    <property type="match status" value="1"/>
</dbReference>
<protein>
    <recommendedName>
        <fullName evidence="1">UPF0215 protein DP107_17460</fullName>
    </recommendedName>
</protein>
<sequence length="190" mass="20664">MKGGVRALGVAESAAGDRRATVAGAVVRADRTFDDLVLDSWTVGGTDATRTVIDCWQRLDREDVRYLLVAGIAPAWFNLLDLHAIHEAVDRPVLSVSFETSEGLEPTLRDAFAGESADCDERLDIYERQPPREPVEINGETCFVRAVGCDPGTAREVVVAFTPEGGRPEPVRVARLAARAGDDFARRGRD</sequence>
<evidence type="ECO:0000256" key="1">
    <source>
        <dbReference type="HAMAP-Rule" id="MF_00582"/>
    </source>
</evidence>
<dbReference type="InterPro" id="IPR002802">
    <property type="entry name" value="Endo_dU"/>
</dbReference>
<keyword evidence="3" id="KW-1185">Reference proteome</keyword>
<comment type="caution">
    <text evidence="2">The sequence shown here is derived from an EMBL/GenBank/DDBJ whole genome shotgun (WGS) entry which is preliminary data.</text>
</comment>
<dbReference type="Pfam" id="PF01949">
    <property type="entry name" value="Endo_dU"/>
    <property type="match status" value="1"/>
</dbReference>
<name>A0A554MUW7_9EURY</name>
<comment type="similarity">
    <text evidence="1">Belongs to the UPF0215 family.</text>
</comment>
<reference evidence="2 3" key="1">
    <citation type="submission" date="2018-06" db="EMBL/GenBank/DDBJ databases">
        <title>Natronomonas sp. F16-60 a new haloarchaeon isolated from a solar saltern of Isla Cristina, Huelva, Spain.</title>
        <authorList>
            <person name="Duran-Viseras A."/>
            <person name="Sanchez-Porro C."/>
            <person name="Ventosa A."/>
        </authorList>
    </citation>
    <scope>NUCLEOTIDE SEQUENCE [LARGE SCALE GENOMIC DNA]</scope>
    <source>
        <strain evidence="2 3">F16-60</strain>
    </source>
</reference>
<dbReference type="PANTHER" id="PTHR39518">
    <property type="entry name" value="UPF0215 PROTEIN MJ1150"/>
    <property type="match status" value="1"/>
</dbReference>
<dbReference type="RefSeq" id="WP_144263404.1">
    <property type="nucleotide sequence ID" value="NZ_QMDX01000020.1"/>
</dbReference>
<dbReference type="InParanoid" id="A0A554MUW7"/>
<proteinExistence type="inferred from homology"/>
<dbReference type="Proteomes" id="UP000319894">
    <property type="component" value="Unassembled WGS sequence"/>
</dbReference>
<dbReference type="AlphaFoldDB" id="A0A554MUW7"/>
<dbReference type="PANTHER" id="PTHR39518:SF2">
    <property type="entry name" value="UPF0215 PROTEIN MJ1150"/>
    <property type="match status" value="1"/>
</dbReference>
<evidence type="ECO:0000313" key="2">
    <source>
        <dbReference type="EMBL" id="TSD08923.1"/>
    </source>
</evidence>